<feature type="compositionally biased region" description="Basic and acidic residues" evidence="1">
    <location>
        <begin position="432"/>
        <end position="443"/>
    </location>
</feature>
<proteinExistence type="predicted"/>
<feature type="compositionally biased region" description="Low complexity" evidence="1">
    <location>
        <begin position="414"/>
        <end position="430"/>
    </location>
</feature>
<dbReference type="Proteomes" id="UP001054857">
    <property type="component" value="Unassembled WGS sequence"/>
</dbReference>
<dbReference type="EMBL" id="BMAR01000010">
    <property type="protein sequence ID" value="GFR45807.1"/>
    <property type="molecule type" value="Genomic_DNA"/>
</dbReference>
<keyword evidence="3" id="KW-1185">Reference proteome</keyword>
<comment type="caution">
    <text evidence="2">The sequence shown here is derived from an EMBL/GenBank/DDBJ whole genome shotgun (WGS) entry which is preliminary data.</text>
</comment>
<name>A0AAD3DSH9_9CHLO</name>
<feature type="compositionally biased region" description="Polar residues" evidence="1">
    <location>
        <begin position="292"/>
        <end position="306"/>
    </location>
</feature>
<evidence type="ECO:0000313" key="3">
    <source>
        <dbReference type="Proteomes" id="UP001054857"/>
    </source>
</evidence>
<feature type="compositionally biased region" description="Low complexity" evidence="1">
    <location>
        <begin position="83"/>
        <end position="96"/>
    </location>
</feature>
<evidence type="ECO:0000313" key="2">
    <source>
        <dbReference type="EMBL" id="GFR45807.1"/>
    </source>
</evidence>
<accession>A0AAD3DSH9</accession>
<organism evidence="2 3">
    <name type="scientific">Astrephomene gubernaculifera</name>
    <dbReference type="NCBI Taxonomy" id="47775"/>
    <lineage>
        <taxon>Eukaryota</taxon>
        <taxon>Viridiplantae</taxon>
        <taxon>Chlorophyta</taxon>
        <taxon>core chlorophytes</taxon>
        <taxon>Chlorophyceae</taxon>
        <taxon>CS clade</taxon>
        <taxon>Chlamydomonadales</taxon>
        <taxon>Astrephomenaceae</taxon>
        <taxon>Astrephomene</taxon>
    </lineage>
</organism>
<feature type="region of interest" description="Disordered" evidence="1">
    <location>
        <begin position="292"/>
        <end position="311"/>
    </location>
</feature>
<feature type="region of interest" description="Disordered" evidence="1">
    <location>
        <begin position="346"/>
        <end position="443"/>
    </location>
</feature>
<dbReference type="AlphaFoldDB" id="A0AAD3DSH9"/>
<feature type="region of interest" description="Disordered" evidence="1">
    <location>
        <begin position="62"/>
        <end position="142"/>
    </location>
</feature>
<gene>
    <name evidence="2" type="ORF">Agub_g7263</name>
</gene>
<evidence type="ECO:0000256" key="1">
    <source>
        <dbReference type="SAM" id="MobiDB-lite"/>
    </source>
</evidence>
<feature type="non-terminal residue" evidence="2">
    <location>
        <position position="1"/>
    </location>
</feature>
<feature type="compositionally biased region" description="Pro residues" evidence="1">
    <location>
        <begin position="374"/>
        <end position="385"/>
    </location>
</feature>
<protein>
    <submittedName>
        <fullName evidence="2">Uncharacterized protein</fullName>
    </submittedName>
</protein>
<sequence>MNLQQNGAGRGAATSQLRPCAPRAVRTILRASVGPEIARNVITSPLNCTHNHFYVSFHHLDGNSRHRHSPLSSAFGGRGGEVGVTAEGTTDGAEGAPAGGGECSSGRGSRSHDIETDDDDSFNGCSGGSQEGPDAGRTSCQEPPLPDLRSCRHFVNLTNGIEALPMLHELQLPYSFVRIQSTACEQQHLEALMNELDPSLLLSLALGHCCLVYDCGSRGRDGTPRALWYGLEFVRYTLTKLWFRRSSPALLRGKNVARTFDAHIRSFRQTTKRRLQYYAKYIPPAAAAPASEVSTDCSSEGGTSSNGPGGLQQLRLYGVYRPTDHDTNTAFFVGMLHGYQLLRPPHAERSQPQQQQASEGLSLQPNGGLLLPPHALPPQLQPPHPLQQLQTHPPSEGPQQHSSEHEPQQHQEQHQQQQQRLQEQQHQPLQHIRKDKDRWGSDG</sequence>
<reference evidence="2 3" key="1">
    <citation type="journal article" date="2021" name="Sci. Rep.">
        <title>Genome sequencing of the multicellular alga Astrephomene provides insights into convergent evolution of germ-soma differentiation.</title>
        <authorList>
            <person name="Yamashita S."/>
            <person name="Yamamoto K."/>
            <person name="Matsuzaki R."/>
            <person name="Suzuki S."/>
            <person name="Yamaguchi H."/>
            <person name="Hirooka S."/>
            <person name="Minakuchi Y."/>
            <person name="Miyagishima S."/>
            <person name="Kawachi M."/>
            <person name="Toyoda A."/>
            <person name="Nozaki H."/>
        </authorList>
    </citation>
    <scope>NUCLEOTIDE SEQUENCE [LARGE SCALE GENOMIC DNA]</scope>
    <source>
        <strain evidence="2 3">NIES-4017</strain>
    </source>
</reference>
<feature type="compositionally biased region" description="Polar residues" evidence="1">
    <location>
        <begin position="350"/>
        <end position="365"/>
    </location>
</feature>
<feature type="compositionally biased region" description="Basic and acidic residues" evidence="1">
    <location>
        <begin position="402"/>
        <end position="413"/>
    </location>
</feature>